<dbReference type="OrthoDB" id="5453594at2"/>
<protein>
    <submittedName>
        <fullName evidence="1">XXXCH domain-containing protein</fullName>
    </submittedName>
</protein>
<evidence type="ECO:0000313" key="1">
    <source>
        <dbReference type="EMBL" id="SDB08448.1"/>
    </source>
</evidence>
<reference evidence="1 2" key="1">
    <citation type="submission" date="2016-10" db="EMBL/GenBank/DDBJ databases">
        <authorList>
            <person name="de Groot N.N."/>
        </authorList>
    </citation>
    <scope>NUCLEOTIDE SEQUENCE [LARGE SCALE GENOMIC DNA]</scope>
    <source>
        <strain evidence="1 2">ASO4-2</strain>
    </source>
</reference>
<dbReference type="NCBIfam" id="TIGR04358">
    <property type="entry name" value="XXXCH_domain"/>
    <property type="match status" value="1"/>
</dbReference>
<keyword evidence="2" id="KW-1185">Reference proteome</keyword>
<dbReference type="AlphaFoldDB" id="A0A1G6AJ62"/>
<dbReference type="EMBL" id="FMXO01000002">
    <property type="protein sequence ID" value="SDB08448.1"/>
    <property type="molecule type" value="Genomic_DNA"/>
</dbReference>
<proteinExistence type="predicted"/>
<dbReference type="Proteomes" id="UP000198771">
    <property type="component" value="Unassembled WGS sequence"/>
</dbReference>
<gene>
    <name evidence="1" type="ORF">SAMN05660653_00400</name>
</gene>
<organism evidence="1 2">
    <name type="scientific">Desulfonatronum thiosulfatophilum</name>
    <dbReference type="NCBI Taxonomy" id="617002"/>
    <lineage>
        <taxon>Bacteria</taxon>
        <taxon>Pseudomonadati</taxon>
        <taxon>Thermodesulfobacteriota</taxon>
        <taxon>Desulfovibrionia</taxon>
        <taxon>Desulfovibrionales</taxon>
        <taxon>Desulfonatronaceae</taxon>
        <taxon>Desulfonatronum</taxon>
    </lineage>
</organism>
<accession>A0A1G6AJ62</accession>
<name>A0A1G6AJ62_9BACT</name>
<dbReference type="RefSeq" id="WP_161946162.1">
    <property type="nucleotide sequence ID" value="NZ_FMXO01000002.1"/>
</dbReference>
<sequence>MEREDKLNLTCTQEQLAEMLRTMADAMVHGRLRLENVEVDWKDVQKINLAIRNAAGMAEVKLKIASGARCMVIPGKEDDGPAKIETELSETAIPSDSYGSLKKRMRKSFKNIMYALHDNTWPAQSDIDGFIQDSALMVRYPGKGDEFYPAYSEAVAVFQEAVRVRDLDAAYQAAHSLNSLKTQCHKKYD</sequence>
<dbReference type="InterPro" id="IPR027588">
    <property type="entry name" value="XXXCH_dom_fam"/>
</dbReference>
<dbReference type="STRING" id="617002.SAMN05660653_00400"/>
<evidence type="ECO:0000313" key="2">
    <source>
        <dbReference type="Proteomes" id="UP000198771"/>
    </source>
</evidence>